<evidence type="ECO:0000313" key="5">
    <source>
        <dbReference type="Proteomes" id="UP001060261"/>
    </source>
</evidence>
<name>A0ABY5YIB5_9DEIO</name>
<reference evidence="4" key="1">
    <citation type="submission" date="2022-09" db="EMBL/GenBank/DDBJ databases">
        <title>genome sequence of Deinococcus rubellus.</title>
        <authorList>
            <person name="Srinivasan S."/>
        </authorList>
    </citation>
    <scope>NUCLEOTIDE SEQUENCE</scope>
    <source>
        <strain evidence="4">Ant6</strain>
    </source>
</reference>
<sequence>MATHPPRPARARSPEEKLVRRGDILRAAERLWTTTAYADLSMNQVAREVQLAKGTLYLYFETKEELFLALLSEHYQAWFTTLGALLDEKRPTRPNDVADVITESLRGFEAMRRLQLLLGSVLERSELAVSFRQQVLALMQTAAPRLPYPPEMAIRVLVHTDALCVGWQHLTEEAPAHRTLLLHPELQPLMVNFERELNTSLRALLNYLQADVALANA</sequence>
<evidence type="ECO:0000256" key="1">
    <source>
        <dbReference type="ARBA" id="ARBA00023125"/>
    </source>
</evidence>
<dbReference type="InterPro" id="IPR009057">
    <property type="entry name" value="Homeodomain-like_sf"/>
</dbReference>
<dbReference type="PRINTS" id="PR00455">
    <property type="entry name" value="HTHTETR"/>
</dbReference>
<feature type="domain" description="HTH tetR-type" evidence="3">
    <location>
        <begin position="18"/>
        <end position="78"/>
    </location>
</feature>
<dbReference type="InterPro" id="IPR001647">
    <property type="entry name" value="HTH_TetR"/>
</dbReference>
<evidence type="ECO:0000313" key="4">
    <source>
        <dbReference type="EMBL" id="UWX64859.1"/>
    </source>
</evidence>
<dbReference type="SUPFAM" id="SSF46689">
    <property type="entry name" value="Homeodomain-like"/>
    <property type="match status" value="1"/>
</dbReference>
<dbReference type="PANTHER" id="PTHR30055:SF178">
    <property type="entry name" value="POSSIBLE TRANSCRIPTIONAL REGULATORY PROTEIN"/>
    <property type="match status" value="1"/>
</dbReference>
<accession>A0ABY5YIB5</accession>
<protein>
    <submittedName>
        <fullName evidence="4">TetR family transcriptional regulator</fullName>
    </submittedName>
</protein>
<dbReference type="Pfam" id="PF00440">
    <property type="entry name" value="TetR_N"/>
    <property type="match status" value="1"/>
</dbReference>
<dbReference type="Pfam" id="PF17929">
    <property type="entry name" value="TetR_C_34"/>
    <property type="match status" value="1"/>
</dbReference>
<dbReference type="InterPro" id="IPR041483">
    <property type="entry name" value="TetR_C_34"/>
</dbReference>
<dbReference type="PANTHER" id="PTHR30055">
    <property type="entry name" value="HTH-TYPE TRANSCRIPTIONAL REGULATOR RUTR"/>
    <property type="match status" value="1"/>
</dbReference>
<evidence type="ECO:0000256" key="2">
    <source>
        <dbReference type="PROSITE-ProRule" id="PRU00335"/>
    </source>
</evidence>
<dbReference type="EMBL" id="CP104213">
    <property type="protein sequence ID" value="UWX64859.1"/>
    <property type="molecule type" value="Genomic_DNA"/>
</dbReference>
<evidence type="ECO:0000259" key="3">
    <source>
        <dbReference type="PROSITE" id="PS50977"/>
    </source>
</evidence>
<organism evidence="4 5">
    <name type="scientific">Deinococcus rubellus</name>
    <dbReference type="NCBI Taxonomy" id="1889240"/>
    <lineage>
        <taxon>Bacteria</taxon>
        <taxon>Thermotogati</taxon>
        <taxon>Deinococcota</taxon>
        <taxon>Deinococci</taxon>
        <taxon>Deinococcales</taxon>
        <taxon>Deinococcaceae</taxon>
        <taxon>Deinococcus</taxon>
    </lineage>
</organism>
<feature type="DNA-binding region" description="H-T-H motif" evidence="2">
    <location>
        <begin position="41"/>
        <end position="60"/>
    </location>
</feature>
<dbReference type="InterPro" id="IPR050109">
    <property type="entry name" value="HTH-type_TetR-like_transc_reg"/>
</dbReference>
<dbReference type="Proteomes" id="UP001060261">
    <property type="component" value="Chromosome"/>
</dbReference>
<keyword evidence="5" id="KW-1185">Reference proteome</keyword>
<keyword evidence="1 2" id="KW-0238">DNA-binding</keyword>
<dbReference type="RefSeq" id="WP_260561118.1">
    <property type="nucleotide sequence ID" value="NZ_BAABEC010000069.1"/>
</dbReference>
<dbReference type="Gene3D" id="1.10.357.10">
    <property type="entry name" value="Tetracycline Repressor, domain 2"/>
    <property type="match status" value="1"/>
</dbReference>
<proteinExistence type="predicted"/>
<gene>
    <name evidence="4" type="ORF">N0D28_04140</name>
</gene>
<dbReference type="PROSITE" id="PS50977">
    <property type="entry name" value="HTH_TETR_2"/>
    <property type="match status" value="1"/>
</dbReference>